<protein>
    <submittedName>
        <fullName evidence="1">TetR/AcrR family transcriptional regulator</fullName>
    </submittedName>
</protein>
<dbReference type="RefSeq" id="WP_205127890.1">
    <property type="nucleotide sequence ID" value="NZ_CAWOLW010000641.1"/>
</dbReference>
<comment type="caution">
    <text evidence="1">The sequence shown here is derived from an EMBL/GenBank/DDBJ whole genome shotgun (WGS) entry which is preliminary data.</text>
</comment>
<feature type="non-terminal residue" evidence="1">
    <location>
        <position position="1"/>
    </location>
</feature>
<dbReference type="AlphaFoldDB" id="A0A3N6NR76"/>
<gene>
    <name evidence="1" type="ORF">D5R40_34925</name>
</gene>
<name>A0A3N6NR76_9CYAN</name>
<dbReference type="EMBL" id="RCBY01000676">
    <property type="protein sequence ID" value="RQH11887.1"/>
    <property type="molecule type" value="Genomic_DNA"/>
</dbReference>
<evidence type="ECO:0000313" key="1">
    <source>
        <dbReference type="EMBL" id="RQH11887.1"/>
    </source>
</evidence>
<evidence type="ECO:0000313" key="2">
    <source>
        <dbReference type="Proteomes" id="UP000269154"/>
    </source>
</evidence>
<reference evidence="1 2" key="1">
    <citation type="journal article" date="2018" name="ACS Chem. Biol.">
        <title>Ketoreductase domain dysfunction expands chemodiversity: malyngamide biosynthesis in the cyanobacterium Okeania hirsuta.</title>
        <authorList>
            <person name="Moss N.A."/>
            <person name="Leao T."/>
            <person name="Rankin M."/>
            <person name="McCullough T.M."/>
            <person name="Qu P."/>
            <person name="Korobeynikov A."/>
            <person name="Smith J.L."/>
            <person name="Gerwick L."/>
            <person name="Gerwick W.H."/>
        </authorList>
    </citation>
    <scope>NUCLEOTIDE SEQUENCE [LARGE SCALE GENOMIC DNA]</scope>
    <source>
        <strain evidence="1 2">PAB10Feb10-1</strain>
    </source>
</reference>
<dbReference type="Proteomes" id="UP000269154">
    <property type="component" value="Unassembled WGS sequence"/>
</dbReference>
<dbReference type="SUPFAM" id="SSF46689">
    <property type="entry name" value="Homeodomain-like"/>
    <property type="match status" value="1"/>
</dbReference>
<sequence>YLASVMKNKGKTQWIEKGYEAVSEVGFTNVNIEFLARALSKNKSSFYYYFGDCDGFEEELLAHHYSSGQVFAVEANSCQRIIPDMIDLFLNNKTHIFFHKQLRIHRQKPKFKTCFESAYQMFEDAIIEQWASFLNMKEQPMLAGKILRLISENFLLQITNENFTYSWLKDYLFETSTLLTDTNSKAKK</sequence>
<proteinExistence type="predicted"/>
<organism evidence="1 2">
    <name type="scientific">Okeania hirsuta</name>
    <dbReference type="NCBI Taxonomy" id="1458930"/>
    <lineage>
        <taxon>Bacteria</taxon>
        <taxon>Bacillati</taxon>
        <taxon>Cyanobacteriota</taxon>
        <taxon>Cyanophyceae</taxon>
        <taxon>Oscillatoriophycideae</taxon>
        <taxon>Oscillatoriales</taxon>
        <taxon>Microcoleaceae</taxon>
        <taxon>Okeania</taxon>
    </lineage>
</organism>
<keyword evidence="2" id="KW-1185">Reference proteome</keyword>
<dbReference type="InterPro" id="IPR009057">
    <property type="entry name" value="Homeodomain-like_sf"/>
</dbReference>
<accession>A0A3N6NR76</accession>
<dbReference type="Gene3D" id="1.10.357.10">
    <property type="entry name" value="Tetracycline Repressor, domain 2"/>
    <property type="match status" value="1"/>
</dbReference>